<dbReference type="EMBL" id="JAIQCV010000013">
    <property type="protein sequence ID" value="KAH1030474.1"/>
    <property type="molecule type" value="Genomic_DNA"/>
</dbReference>
<evidence type="ECO:0000313" key="2">
    <source>
        <dbReference type="Proteomes" id="UP000828251"/>
    </source>
</evidence>
<evidence type="ECO:0000313" key="1">
    <source>
        <dbReference type="EMBL" id="KAH1030474.1"/>
    </source>
</evidence>
<keyword evidence="2" id="KW-1185">Reference proteome</keyword>
<protein>
    <submittedName>
        <fullName evidence="1">Uncharacterized protein</fullName>
    </submittedName>
</protein>
<comment type="caution">
    <text evidence="1">The sequence shown here is derived from an EMBL/GenBank/DDBJ whole genome shotgun (WGS) entry which is preliminary data.</text>
</comment>
<proteinExistence type="predicted"/>
<reference evidence="1 2" key="1">
    <citation type="journal article" date="2021" name="Plant Biotechnol. J.">
        <title>Multi-omics assisted identification of the key and species-specific regulatory components of drought-tolerant mechanisms in Gossypium stocksii.</title>
        <authorList>
            <person name="Yu D."/>
            <person name="Ke L."/>
            <person name="Zhang D."/>
            <person name="Wu Y."/>
            <person name="Sun Y."/>
            <person name="Mei J."/>
            <person name="Sun J."/>
            <person name="Sun Y."/>
        </authorList>
    </citation>
    <scope>NUCLEOTIDE SEQUENCE [LARGE SCALE GENOMIC DNA]</scope>
    <source>
        <strain evidence="2">cv. E1</strain>
        <tissue evidence="1">Leaf</tissue>
    </source>
</reference>
<name>A0A9D3U5Y0_9ROSI</name>
<dbReference type="AlphaFoldDB" id="A0A9D3U5Y0"/>
<dbReference type="Proteomes" id="UP000828251">
    <property type="component" value="Unassembled WGS sequence"/>
</dbReference>
<organism evidence="1 2">
    <name type="scientific">Gossypium stocksii</name>
    <dbReference type="NCBI Taxonomy" id="47602"/>
    <lineage>
        <taxon>Eukaryota</taxon>
        <taxon>Viridiplantae</taxon>
        <taxon>Streptophyta</taxon>
        <taxon>Embryophyta</taxon>
        <taxon>Tracheophyta</taxon>
        <taxon>Spermatophyta</taxon>
        <taxon>Magnoliopsida</taxon>
        <taxon>eudicotyledons</taxon>
        <taxon>Gunneridae</taxon>
        <taxon>Pentapetalae</taxon>
        <taxon>rosids</taxon>
        <taxon>malvids</taxon>
        <taxon>Malvales</taxon>
        <taxon>Malvaceae</taxon>
        <taxon>Malvoideae</taxon>
        <taxon>Gossypium</taxon>
    </lineage>
</organism>
<sequence>MLLSSKRYAYALAIDVMGVKECLLLGGCKPSVVLENTVLKMFWLLMLRGYNPRIIREGISLVVEKGIKGKNFPWFVIRKH</sequence>
<gene>
    <name evidence="1" type="ORF">J1N35_042648</name>
</gene>
<accession>A0A9D3U5Y0</accession>